<dbReference type="OrthoDB" id="678747at2"/>
<gene>
    <name evidence="3" type="ORF">D0817_07040</name>
</gene>
<dbReference type="EMBL" id="QWDM01000004">
    <property type="protein sequence ID" value="RUT70899.1"/>
    <property type="molecule type" value="Genomic_DNA"/>
</dbReference>
<keyword evidence="1" id="KW-0472">Membrane</keyword>
<keyword evidence="4" id="KW-1185">Reference proteome</keyword>
<keyword evidence="1" id="KW-1133">Transmembrane helix</keyword>
<feature type="chain" id="PRO_5019233320" description="DUF4134 domain-containing protein" evidence="2">
    <location>
        <begin position="45"/>
        <end position="99"/>
    </location>
</feature>
<evidence type="ECO:0000256" key="2">
    <source>
        <dbReference type="SAM" id="SignalP"/>
    </source>
</evidence>
<feature type="signal peptide" evidence="2">
    <location>
        <begin position="1"/>
        <end position="44"/>
    </location>
</feature>
<dbReference type="AlphaFoldDB" id="A0A434A8Z9"/>
<organism evidence="3 4">
    <name type="scientific">Flavobacterium cupreum</name>
    <dbReference type="NCBI Taxonomy" id="2133766"/>
    <lineage>
        <taxon>Bacteria</taxon>
        <taxon>Pseudomonadati</taxon>
        <taxon>Bacteroidota</taxon>
        <taxon>Flavobacteriia</taxon>
        <taxon>Flavobacteriales</taxon>
        <taxon>Flavobacteriaceae</taxon>
        <taxon>Flavobacterium</taxon>
    </lineage>
</organism>
<dbReference type="RefSeq" id="WP_127337681.1">
    <property type="nucleotide sequence ID" value="NZ_QWDM01000004.1"/>
</dbReference>
<evidence type="ECO:0000256" key="1">
    <source>
        <dbReference type="SAM" id="Phobius"/>
    </source>
</evidence>
<proteinExistence type="predicted"/>
<keyword evidence="1" id="KW-0812">Transmembrane</keyword>
<reference evidence="4" key="1">
    <citation type="journal article" date="2019" name="Syst. Appl. Microbiol.">
        <title>Flavobacterium circumlabens sp. nov. and Flavobacterium cupreum sp. nov., two psychrotrophic species isolated from Antarctic environmental samples.</title>
        <authorList>
            <person name="Kralova S."/>
            <person name="Busse H.-J."/>
            <person name="Svec P."/>
            <person name="Maslanova I."/>
            <person name="Stankova E."/>
            <person name="Bartak M."/>
            <person name="Sedlacek I."/>
        </authorList>
    </citation>
    <scope>NUCLEOTIDE SEQUENCE [LARGE SCALE GENOMIC DNA]</scope>
    <source>
        <strain evidence="4">CCM 8825</strain>
    </source>
</reference>
<feature type="transmembrane region" description="Helical" evidence="1">
    <location>
        <begin position="68"/>
        <end position="88"/>
    </location>
</feature>
<keyword evidence="2" id="KW-0732">Signal</keyword>
<evidence type="ECO:0000313" key="4">
    <source>
        <dbReference type="Proteomes" id="UP000288102"/>
    </source>
</evidence>
<sequence>MFKMANRINNKENRMANRSRFVNFFATKGFYVLFSVFFSLSANAQCAMCRAALAGDSNVKKAEAVNNGIVYLMVIPYLLVAVIGVLIYRMYQSKKKKAE</sequence>
<comment type="caution">
    <text evidence="3">The sequence shown here is derived from an EMBL/GenBank/DDBJ whole genome shotgun (WGS) entry which is preliminary data.</text>
</comment>
<evidence type="ECO:0000313" key="3">
    <source>
        <dbReference type="EMBL" id="RUT70899.1"/>
    </source>
</evidence>
<accession>A0A434A8Z9</accession>
<name>A0A434A8Z9_9FLAO</name>
<evidence type="ECO:0008006" key="5">
    <source>
        <dbReference type="Google" id="ProtNLM"/>
    </source>
</evidence>
<dbReference type="Proteomes" id="UP000288102">
    <property type="component" value="Unassembled WGS sequence"/>
</dbReference>
<protein>
    <recommendedName>
        <fullName evidence="5">DUF4134 domain-containing protein</fullName>
    </recommendedName>
</protein>